<dbReference type="GO" id="GO:0006260">
    <property type="term" value="P:DNA replication"/>
    <property type="evidence" value="ECO:0007669"/>
    <property type="project" value="TreeGrafter"/>
</dbReference>
<dbReference type="GO" id="GO:0004386">
    <property type="term" value="F:helicase activity"/>
    <property type="evidence" value="ECO:0007669"/>
    <property type="project" value="UniProtKB-KW"/>
</dbReference>
<dbReference type="InterPro" id="IPR002611">
    <property type="entry name" value="IstB_ATP-bd"/>
</dbReference>
<protein>
    <submittedName>
        <fullName evidence="3">Replicative DNA helicase loader DnaI</fullName>
    </submittedName>
</protein>
<organism evidence="3 4">
    <name type="scientific">Fructobacillus pseudoficulneus</name>
    <dbReference type="NCBI Taxonomy" id="220714"/>
    <lineage>
        <taxon>Bacteria</taxon>
        <taxon>Bacillati</taxon>
        <taxon>Bacillota</taxon>
        <taxon>Bacilli</taxon>
        <taxon>Lactobacillales</taxon>
        <taxon>Lactobacillaceae</taxon>
        <taxon>Fructobacillus</taxon>
    </lineage>
</organism>
<dbReference type="SUPFAM" id="SSF52540">
    <property type="entry name" value="P-loop containing nucleoside triphosphate hydrolases"/>
    <property type="match status" value="1"/>
</dbReference>
<keyword evidence="3" id="KW-0067">ATP-binding</keyword>
<dbReference type="EMBL" id="DF968063">
    <property type="protein sequence ID" value="GAP02432.1"/>
    <property type="molecule type" value="Genomic_DNA"/>
</dbReference>
<dbReference type="GO" id="GO:0005524">
    <property type="term" value="F:ATP binding"/>
    <property type="evidence" value="ECO:0007669"/>
    <property type="project" value="InterPro"/>
</dbReference>
<dbReference type="NCBIfam" id="NF006505">
    <property type="entry name" value="PRK08939.1"/>
    <property type="match status" value="1"/>
</dbReference>
<evidence type="ECO:0000259" key="1">
    <source>
        <dbReference type="Pfam" id="PF01695"/>
    </source>
</evidence>
<reference evidence="3 4" key="1">
    <citation type="journal article" date="2015" name="BMC Genomics">
        <title>Comparative genomics of Fructobacillus spp. and Leuconostoc spp. reveals niche-specific evolution of Fructobacillus spp.</title>
        <authorList>
            <person name="Endo A."/>
            <person name="Tanizawa Y."/>
            <person name="Tanaka N."/>
            <person name="Maeno S."/>
            <person name="Kumar H."/>
            <person name="Shiwa Y."/>
            <person name="Okada S."/>
            <person name="Yoshikawa H."/>
            <person name="Dicks L."/>
            <person name="Nakagawa J."/>
            <person name="Arita M."/>
        </authorList>
    </citation>
    <scope>NUCLEOTIDE SEQUENCE [LARGE SCALE GENOMIC DNA]</scope>
    <source>
        <strain evidence="3 4">DSM 15468</strain>
    </source>
</reference>
<name>A0A3F3GVV4_9LACO</name>
<dbReference type="STRING" id="220714.SAMN05660469_0385"/>
<gene>
    <name evidence="3" type="ORF">FPFC_013130</name>
</gene>
<dbReference type="InterPro" id="IPR027417">
    <property type="entry name" value="P-loop_NTPase"/>
</dbReference>
<keyword evidence="3" id="KW-0347">Helicase</keyword>
<feature type="domain" description="IstB-like ATP-binding" evidence="1">
    <location>
        <begin position="164"/>
        <end position="313"/>
    </location>
</feature>
<evidence type="ECO:0000313" key="4">
    <source>
        <dbReference type="Proteomes" id="UP000061227"/>
    </source>
</evidence>
<dbReference type="Gene3D" id="3.40.50.300">
    <property type="entry name" value="P-loop containing nucleotide triphosphate hydrolases"/>
    <property type="match status" value="1"/>
</dbReference>
<keyword evidence="4" id="KW-1185">Reference proteome</keyword>
<dbReference type="CDD" id="cd00009">
    <property type="entry name" value="AAA"/>
    <property type="match status" value="1"/>
</dbReference>
<proteinExistence type="predicted"/>
<keyword evidence="3" id="KW-0547">Nucleotide-binding</keyword>
<evidence type="ECO:0000259" key="2">
    <source>
        <dbReference type="Pfam" id="PF07319"/>
    </source>
</evidence>
<dbReference type="Pfam" id="PF01695">
    <property type="entry name" value="IstB_IS21"/>
    <property type="match status" value="1"/>
</dbReference>
<dbReference type="Proteomes" id="UP000061227">
    <property type="component" value="Unassembled WGS sequence"/>
</dbReference>
<evidence type="ECO:0000313" key="3">
    <source>
        <dbReference type="EMBL" id="GAP02432.1"/>
    </source>
</evidence>
<sequence>MKDLGTVLKDFQEKHPEMSNGQLAQALEAIQADADIRNFWQENQSQLQPDALTVSMMDLYEFVVQKNKQNDPKSALYPGYFPVLTLEKGYPHVAYQADEATQKALLQKKHLQFISVPKDVRQADLKAVIAAGGDRGPAVPRTVQLFDALASKHENQSDNFVSGLYLYGDFGVGKTYLMGALANALSANGISVAMIHWTSMIEQLKASFNRNSDDQSDDILNQAKNVEVLILDDMGTDNLSAWSRDSVLSVILEYRMQNELTTCFTSNFDLNSLEEYLGQTKEGKEPGKAARLMQRFLFLAQPVAMVGKNLRLQR</sequence>
<dbReference type="Pfam" id="PF07319">
    <property type="entry name" value="DnaI_N"/>
    <property type="match status" value="1"/>
</dbReference>
<dbReference type="OrthoDB" id="61127at2"/>
<accession>A0A3F3GVV4</accession>
<keyword evidence="3" id="KW-0378">Hydrolase</keyword>
<dbReference type="PANTHER" id="PTHR30050">
    <property type="entry name" value="CHROMOSOMAL REPLICATION INITIATOR PROTEIN DNAA"/>
    <property type="match status" value="1"/>
</dbReference>
<dbReference type="AlphaFoldDB" id="A0A3F3GVV4"/>
<dbReference type="InterPro" id="IPR009928">
    <property type="entry name" value="DnaI_N"/>
</dbReference>
<dbReference type="RefSeq" id="WP_059376254.1">
    <property type="nucleotide sequence ID" value="NZ_DF968063.1"/>
</dbReference>
<dbReference type="PANTHER" id="PTHR30050:SF8">
    <property type="entry name" value="PRIMOSOMAL PROTEIN DNAI"/>
    <property type="match status" value="1"/>
</dbReference>
<feature type="domain" description="Primosomal DnaI N-terminal" evidence="2">
    <location>
        <begin position="1"/>
        <end position="95"/>
    </location>
</feature>